<evidence type="ECO:0000313" key="2">
    <source>
        <dbReference type="Proteomes" id="UP000233837"/>
    </source>
</evidence>
<dbReference type="STRING" id="906689.A0A2I0XC03"/>
<organism evidence="1 2">
    <name type="scientific">Dendrobium catenatum</name>
    <dbReference type="NCBI Taxonomy" id="906689"/>
    <lineage>
        <taxon>Eukaryota</taxon>
        <taxon>Viridiplantae</taxon>
        <taxon>Streptophyta</taxon>
        <taxon>Embryophyta</taxon>
        <taxon>Tracheophyta</taxon>
        <taxon>Spermatophyta</taxon>
        <taxon>Magnoliopsida</taxon>
        <taxon>Liliopsida</taxon>
        <taxon>Asparagales</taxon>
        <taxon>Orchidaceae</taxon>
        <taxon>Epidendroideae</taxon>
        <taxon>Malaxideae</taxon>
        <taxon>Dendrobiinae</taxon>
        <taxon>Dendrobium</taxon>
    </lineage>
</organism>
<dbReference type="EMBL" id="KZ501977">
    <property type="protein sequence ID" value="PKU85423.1"/>
    <property type="molecule type" value="Genomic_DNA"/>
</dbReference>
<dbReference type="AlphaFoldDB" id="A0A2I0XC03"/>
<dbReference type="Proteomes" id="UP000233837">
    <property type="component" value="Unassembled WGS sequence"/>
</dbReference>
<gene>
    <name evidence="1" type="primary">ALMT8</name>
    <name evidence="1" type="ORF">MA16_Dca003162</name>
</gene>
<proteinExistence type="predicted"/>
<sequence length="97" mass="10517">MVQAACVEMIKETSKALAELASSIREMKWSSTTGKHLAMGTEAANRVKALVPAENSTLLDVLISATTTSLLTEVVRCTNPIIAEVDELSRLVEFKRP</sequence>
<keyword evidence="2" id="KW-1185">Reference proteome</keyword>
<protein>
    <submittedName>
        <fullName evidence="1">Aluminum-activated malate transporter 8</fullName>
    </submittedName>
</protein>
<name>A0A2I0XC03_9ASPA</name>
<evidence type="ECO:0000313" key="1">
    <source>
        <dbReference type="EMBL" id="PKU85423.1"/>
    </source>
</evidence>
<accession>A0A2I0XC03</accession>
<reference evidence="1 2" key="2">
    <citation type="journal article" date="2017" name="Nature">
        <title>The Apostasia genome and the evolution of orchids.</title>
        <authorList>
            <person name="Zhang G.Q."/>
            <person name="Liu K.W."/>
            <person name="Li Z."/>
            <person name="Lohaus R."/>
            <person name="Hsiao Y.Y."/>
            <person name="Niu S.C."/>
            <person name="Wang J.Y."/>
            <person name="Lin Y.C."/>
            <person name="Xu Q."/>
            <person name="Chen L.J."/>
            <person name="Yoshida K."/>
            <person name="Fujiwara S."/>
            <person name="Wang Z.W."/>
            <person name="Zhang Y.Q."/>
            <person name="Mitsuda N."/>
            <person name="Wang M."/>
            <person name="Liu G.H."/>
            <person name="Pecoraro L."/>
            <person name="Huang H.X."/>
            <person name="Xiao X.J."/>
            <person name="Lin M."/>
            <person name="Wu X.Y."/>
            <person name="Wu W.L."/>
            <person name="Chen Y.Y."/>
            <person name="Chang S.B."/>
            <person name="Sakamoto S."/>
            <person name="Ohme-Takagi M."/>
            <person name="Yagi M."/>
            <person name="Zeng S.J."/>
            <person name="Shen C.Y."/>
            <person name="Yeh C.M."/>
            <person name="Luo Y.B."/>
            <person name="Tsai W.C."/>
            <person name="Van de Peer Y."/>
            <person name="Liu Z.J."/>
        </authorList>
    </citation>
    <scope>NUCLEOTIDE SEQUENCE [LARGE SCALE GENOMIC DNA]</scope>
    <source>
        <tissue evidence="1">The whole plant</tissue>
    </source>
</reference>
<reference evidence="1 2" key="1">
    <citation type="journal article" date="2016" name="Sci. Rep.">
        <title>The Dendrobium catenatum Lindl. genome sequence provides insights into polysaccharide synthase, floral development and adaptive evolution.</title>
        <authorList>
            <person name="Zhang G.Q."/>
            <person name="Xu Q."/>
            <person name="Bian C."/>
            <person name="Tsai W.C."/>
            <person name="Yeh C.M."/>
            <person name="Liu K.W."/>
            <person name="Yoshida K."/>
            <person name="Zhang L.S."/>
            <person name="Chang S.B."/>
            <person name="Chen F."/>
            <person name="Shi Y."/>
            <person name="Su Y.Y."/>
            <person name="Zhang Y.Q."/>
            <person name="Chen L.J."/>
            <person name="Yin Y."/>
            <person name="Lin M."/>
            <person name="Huang H."/>
            <person name="Deng H."/>
            <person name="Wang Z.W."/>
            <person name="Zhu S.L."/>
            <person name="Zhao X."/>
            <person name="Deng C."/>
            <person name="Niu S.C."/>
            <person name="Huang J."/>
            <person name="Wang M."/>
            <person name="Liu G.H."/>
            <person name="Yang H.J."/>
            <person name="Xiao X.J."/>
            <person name="Hsiao Y.Y."/>
            <person name="Wu W.L."/>
            <person name="Chen Y.Y."/>
            <person name="Mitsuda N."/>
            <person name="Ohme-Takagi M."/>
            <person name="Luo Y.B."/>
            <person name="Van de Peer Y."/>
            <person name="Liu Z.J."/>
        </authorList>
    </citation>
    <scope>NUCLEOTIDE SEQUENCE [LARGE SCALE GENOMIC DNA]</scope>
    <source>
        <tissue evidence="1">The whole plant</tissue>
    </source>
</reference>